<proteinExistence type="predicted"/>
<organism evidence="3">
    <name type="scientific">Schistocephalus solidus</name>
    <name type="common">Tapeworm</name>
    <dbReference type="NCBI Taxonomy" id="70667"/>
    <lineage>
        <taxon>Eukaryota</taxon>
        <taxon>Metazoa</taxon>
        <taxon>Spiralia</taxon>
        <taxon>Lophotrochozoa</taxon>
        <taxon>Platyhelminthes</taxon>
        <taxon>Cestoda</taxon>
        <taxon>Eucestoda</taxon>
        <taxon>Diphyllobothriidea</taxon>
        <taxon>Diphyllobothriidae</taxon>
        <taxon>Schistocephalus</taxon>
    </lineage>
</organism>
<feature type="signal peptide" evidence="2">
    <location>
        <begin position="1"/>
        <end position="25"/>
    </location>
</feature>
<keyword evidence="2" id="KW-0732">Signal</keyword>
<evidence type="ECO:0000313" key="3">
    <source>
        <dbReference type="EMBL" id="JAP54219.1"/>
    </source>
</evidence>
<keyword evidence="1" id="KW-0812">Transmembrane</keyword>
<evidence type="ECO:0000256" key="1">
    <source>
        <dbReference type="SAM" id="Phobius"/>
    </source>
</evidence>
<keyword evidence="1" id="KW-1133">Transmembrane helix</keyword>
<feature type="chain" id="PRO_5007051276" evidence="2">
    <location>
        <begin position="26"/>
        <end position="110"/>
    </location>
</feature>
<dbReference type="EMBL" id="GEEE01009006">
    <property type="protein sequence ID" value="JAP54219.1"/>
    <property type="molecule type" value="Transcribed_RNA"/>
</dbReference>
<accession>A0A0X3PRC9</accession>
<evidence type="ECO:0000256" key="2">
    <source>
        <dbReference type="SAM" id="SignalP"/>
    </source>
</evidence>
<name>A0A0X3PRC9_SCHSO</name>
<feature type="non-terminal residue" evidence="3">
    <location>
        <position position="1"/>
    </location>
</feature>
<protein>
    <submittedName>
        <fullName evidence="3">Uncharacterized protein</fullName>
    </submittedName>
</protein>
<dbReference type="AlphaFoldDB" id="A0A0X3PRC9"/>
<feature type="transmembrane region" description="Helical" evidence="1">
    <location>
        <begin position="86"/>
        <end position="109"/>
    </location>
</feature>
<gene>
    <name evidence="3" type="ORF">TR88689</name>
</gene>
<sequence length="110" mass="10950">NHLSQKMQPLLLVLFLLSLLMQTFAGTLGETGAAADKLGADGVKGVGGTAGKLGETGAAAEKLDAGKLAAGVVKGKGTSSSLKMSFAVICLTTLPAIIAVTVMGEVACLY</sequence>
<keyword evidence="1" id="KW-0472">Membrane</keyword>
<reference evidence="3" key="1">
    <citation type="submission" date="2016-01" db="EMBL/GenBank/DDBJ databases">
        <title>Reference transcriptome for the parasite Schistocephalus solidus: insights into the molecular evolution of parasitism.</title>
        <authorList>
            <person name="Hebert F.O."/>
            <person name="Grambauer S."/>
            <person name="Barber I."/>
            <person name="Landry C.R."/>
            <person name="Aubin-Horth N."/>
        </authorList>
    </citation>
    <scope>NUCLEOTIDE SEQUENCE</scope>
</reference>